<reference evidence="4" key="2">
    <citation type="submission" date="2015-04" db="EMBL/GenBank/DDBJ databases">
        <title>The complete genome sequence of Erythrobacter sp. s21-N3.</title>
        <authorList>
            <person name="Zhuang L."/>
            <person name="Liu Y."/>
            <person name="Shao Z."/>
        </authorList>
    </citation>
    <scope>NUCLEOTIDE SEQUENCE [LARGE SCALE GENOMIC DNA]</scope>
    <source>
        <strain evidence="4">s21-N3</strain>
    </source>
</reference>
<dbReference type="PATRIC" id="fig|1648404.4.peg.2677"/>
<feature type="region of interest" description="Disordered" evidence="1">
    <location>
        <begin position="55"/>
        <end position="93"/>
    </location>
</feature>
<sequence>MSNQERDEIHIEEDEASGGTKEGVVRWILLLSLLGAILILSGIWIFGAATQSDEEAAITQTGNIEASQSDAANDGVLMDEDNNAAELDAADPE</sequence>
<evidence type="ECO:0000256" key="1">
    <source>
        <dbReference type="SAM" id="MobiDB-lite"/>
    </source>
</evidence>
<accession>A0A0H4VIQ3</accession>
<name>A0A0H4VIQ3_9SPHN</name>
<keyword evidence="4" id="KW-1185">Reference proteome</keyword>
<feature type="compositionally biased region" description="Polar residues" evidence="1">
    <location>
        <begin position="58"/>
        <end position="71"/>
    </location>
</feature>
<feature type="compositionally biased region" description="Acidic residues" evidence="1">
    <location>
        <begin position="77"/>
        <end position="93"/>
    </location>
</feature>
<gene>
    <name evidence="3" type="ORF">CP97_12880</name>
</gene>
<evidence type="ECO:0000313" key="4">
    <source>
        <dbReference type="Proteomes" id="UP000059113"/>
    </source>
</evidence>
<dbReference type="EMBL" id="CP011310">
    <property type="protein sequence ID" value="AKQ42741.1"/>
    <property type="molecule type" value="Genomic_DNA"/>
</dbReference>
<keyword evidence="2" id="KW-0472">Membrane</keyword>
<keyword evidence="2" id="KW-1133">Transmembrane helix</keyword>
<organism evidence="3 4">
    <name type="scientific">Aurantiacibacter atlanticus</name>
    <dbReference type="NCBI Taxonomy" id="1648404"/>
    <lineage>
        <taxon>Bacteria</taxon>
        <taxon>Pseudomonadati</taxon>
        <taxon>Pseudomonadota</taxon>
        <taxon>Alphaproteobacteria</taxon>
        <taxon>Sphingomonadales</taxon>
        <taxon>Erythrobacteraceae</taxon>
        <taxon>Aurantiacibacter</taxon>
    </lineage>
</organism>
<feature type="transmembrane region" description="Helical" evidence="2">
    <location>
        <begin position="24"/>
        <end position="46"/>
    </location>
</feature>
<proteinExistence type="predicted"/>
<dbReference type="STRING" id="1648404.CP97_12880"/>
<protein>
    <submittedName>
        <fullName evidence="3">Uncharacterized protein</fullName>
    </submittedName>
</protein>
<dbReference type="Proteomes" id="UP000059113">
    <property type="component" value="Chromosome"/>
</dbReference>
<reference evidence="3 4" key="1">
    <citation type="journal article" date="2015" name="Int. J. Syst. Evol. Microbiol.">
        <title>Erythrobacter atlanticus sp. nov., a bacterium from ocean sediment able to degrade polycyclic aromatic hydrocarbons.</title>
        <authorList>
            <person name="Zhuang L."/>
            <person name="Liu Y."/>
            <person name="Wang L."/>
            <person name="Wang W."/>
            <person name="Shao Z."/>
        </authorList>
    </citation>
    <scope>NUCLEOTIDE SEQUENCE [LARGE SCALE GENOMIC DNA]</scope>
    <source>
        <strain evidence="4">s21-N3</strain>
    </source>
</reference>
<dbReference type="OrthoDB" id="7452565at2"/>
<dbReference type="KEGG" id="ery:CP97_12880"/>
<dbReference type="RefSeq" id="WP_048886284.1">
    <property type="nucleotide sequence ID" value="NZ_CP011310.1"/>
</dbReference>
<evidence type="ECO:0000313" key="3">
    <source>
        <dbReference type="EMBL" id="AKQ42741.1"/>
    </source>
</evidence>
<keyword evidence="2" id="KW-0812">Transmembrane</keyword>
<evidence type="ECO:0000256" key="2">
    <source>
        <dbReference type="SAM" id="Phobius"/>
    </source>
</evidence>
<dbReference type="AlphaFoldDB" id="A0A0H4VIQ3"/>